<gene>
    <name evidence="6" type="ORF">NIE79_004685</name>
</gene>
<dbReference type="Pfam" id="PF00012">
    <property type="entry name" value="HSP70"/>
    <property type="match status" value="2"/>
</dbReference>
<sequence length="603" mass="65863">MIVGFDFGTTNSLVSVVVGDRVIDVLDQEGLPHPSVVRYEGEEVIVGREARHALEEAGVGVYGNTVKSPKFLLGQEVVTVGGVERNPIDIVADVIRFVRSESLRSAQRRALGQLDRAVVTIPVNMSGRRRAALREAFARTGISIAQFVHEPLAALYGHLRGSADAAALTRSLMRRNVLVVDWGGGTLDLTLCRLQPGRILQLRNGGTDEVGGDRFDLVIREEVVKRFSLQSGIADSDHPSSEARRRLLQDAERNKIALSERTNVTFYRPGYFPESGKTLEYPLGRQELEEITRPLVVGGIRHIESLLDSVNMSPAQVSLCLVAGGMAAMPSVRGRLHELFGPEKVVVPSNSATLISQGAAWIAKDTQRLVLAKPLELEMARGSRLPLLYGGTEMPGDGEVRSVRIHLYCTDPSDGVVKLPIEVPTALSDHPQASDPRTTLGVVTVQVDDKAPPLVERLELDVRVDDDLILEVTATSSQKKDRRSAQFHDLEFGIGLPESSTAEEPLPKPKPRTPSQRVSGVGMRANSAVEKDQSLVPGDVLYKHNPRAFARLRGTDQATQEQLLEHLYYQPCAVCKRPWGHLACGCGSTSRRSTGKTGRPARR</sequence>
<accession>A0ABS9N833</accession>
<keyword evidence="2 4" id="KW-0067">ATP-binding</keyword>
<evidence type="ECO:0000313" key="6">
    <source>
        <dbReference type="EMBL" id="MCG5446120.1"/>
    </source>
</evidence>
<protein>
    <submittedName>
        <fullName evidence="6">Hsp70 family protein</fullName>
    </submittedName>
</protein>
<dbReference type="InterPro" id="IPR013126">
    <property type="entry name" value="Hsp_70_fam"/>
</dbReference>
<dbReference type="EMBL" id="JAKKFD010000044">
    <property type="protein sequence ID" value="MCG5446120.1"/>
    <property type="molecule type" value="Genomic_DNA"/>
</dbReference>
<evidence type="ECO:0000256" key="2">
    <source>
        <dbReference type="ARBA" id="ARBA00022840"/>
    </source>
</evidence>
<feature type="region of interest" description="Disordered" evidence="5">
    <location>
        <begin position="494"/>
        <end position="520"/>
    </location>
</feature>
<keyword evidence="3" id="KW-0143">Chaperone</keyword>
<name>A0ABS9N833_9ACTN</name>
<dbReference type="Gene3D" id="3.90.640.10">
    <property type="entry name" value="Actin, Chain A, domain 4"/>
    <property type="match status" value="1"/>
</dbReference>
<evidence type="ECO:0000256" key="5">
    <source>
        <dbReference type="SAM" id="MobiDB-lite"/>
    </source>
</evidence>
<keyword evidence="7" id="KW-1185">Reference proteome</keyword>
<keyword evidence="1 4" id="KW-0547">Nucleotide-binding</keyword>
<dbReference type="SUPFAM" id="SSF53067">
    <property type="entry name" value="Actin-like ATPase domain"/>
    <property type="match status" value="2"/>
</dbReference>
<evidence type="ECO:0000313" key="7">
    <source>
        <dbReference type="Proteomes" id="UP001201629"/>
    </source>
</evidence>
<comment type="similarity">
    <text evidence="4">Belongs to the heat shock protein 70 family.</text>
</comment>
<proteinExistence type="inferred from homology"/>
<evidence type="ECO:0000256" key="3">
    <source>
        <dbReference type="ARBA" id="ARBA00023186"/>
    </source>
</evidence>
<organism evidence="6 7">
    <name type="scientific">Micromonospora trifolii</name>
    <dbReference type="NCBI Taxonomy" id="2911208"/>
    <lineage>
        <taxon>Bacteria</taxon>
        <taxon>Bacillati</taxon>
        <taxon>Actinomycetota</taxon>
        <taxon>Actinomycetes</taxon>
        <taxon>Micromonosporales</taxon>
        <taxon>Micromonosporaceae</taxon>
        <taxon>Micromonospora</taxon>
    </lineage>
</organism>
<dbReference type="PANTHER" id="PTHR19375">
    <property type="entry name" value="HEAT SHOCK PROTEIN 70KDA"/>
    <property type="match status" value="1"/>
</dbReference>
<dbReference type="InterPro" id="IPR043129">
    <property type="entry name" value="ATPase_NBD"/>
</dbReference>
<comment type="caution">
    <text evidence="6">The sequence shown here is derived from an EMBL/GenBank/DDBJ whole genome shotgun (WGS) entry which is preliminary data.</text>
</comment>
<dbReference type="RefSeq" id="WP_238681052.1">
    <property type="nucleotide sequence ID" value="NZ_JAKKFD010000044.1"/>
</dbReference>
<dbReference type="Proteomes" id="UP001201629">
    <property type="component" value="Unassembled WGS sequence"/>
</dbReference>
<dbReference type="PRINTS" id="PR00301">
    <property type="entry name" value="HEATSHOCK70"/>
</dbReference>
<dbReference type="Gene3D" id="3.30.420.40">
    <property type="match status" value="2"/>
</dbReference>
<evidence type="ECO:0000256" key="1">
    <source>
        <dbReference type="ARBA" id="ARBA00022741"/>
    </source>
</evidence>
<evidence type="ECO:0000256" key="4">
    <source>
        <dbReference type="RuleBase" id="RU003322"/>
    </source>
</evidence>
<reference evidence="6 7" key="1">
    <citation type="submission" date="2022-01" db="EMBL/GenBank/DDBJ databases">
        <authorList>
            <person name="Riesco R."/>
            <person name="Trujillo M.E."/>
        </authorList>
    </citation>
    <scope>NUCLEOTIDE SEQUENCE [LARGE SCALE GENOMIC DNA]</scope>
    <source>
        <strain evidence="6 7">NIE79</strain>
    </source>
</reference>